<evidence type="ECO:0000313" key="2">
    <source>
        <dbReference type="Proteomes" id="UP001204015"/>
    </source>
</evidence>
<organism evidence="1 2">
    <name type="scientific">Segatella cerevisiae</name>
    <dbReference type="NCBI Taxonomy" id="2053716"/>
    <lineage>
        <taxon>Bacteria</taxon>
        <taxon>Pseudomonadati</taxon>
        <taxon>Bacteroidota</taxon>
        <taxon>Bacteroidia</taxon>
        <taxon>Bacteroidales</taxon>
        <taxon>Prevotellaceae</taxon>
        <taxon>Segatella</taxon>
    </lineage>
</organism>
<protein>
    <submittedName>
        <fullName evidence="1">Uncharacterized protein</fullName>
    </submittedName>
</protein>
<reference evidence="1 2" key="1">
    <citation type="submission" date="2022-06" db="EMBL/GenBank/DDBJ databases">
        <title>A taxonomic note on the genus Prevotella: Description of four novel genera and emended description of the genera Hallella and Xylanibacter.</title>
        <authorList>
            <person name="Hitch T.C.A."/>
        </authorList>
    </citation>
    <scope>NUCLEOTIDE SEQUENCE [LARGE SCALE GENOMIC DNA]</scope>
    <source>
        <strain evidence="1 2">DSM 100619</strain>
    </source>
</reference>
<sequence>MSTNSFDKKYIYHHLGIPTKEVRPNERYSKAFKMYTSDADGDFRIQFHRFEPGCPLPKLIQTMPHVALQVDSLEDAIAGQKLLLGPYEPIPDYKVAIIDGGGAPIELIETTLTPSQLWGKAEKQKDLNTSGLHEKD</sequence>
<dbReference type="RefSeq" id="WP_252760285.1">
    <property type="nucleotide sequence ID" value="NZ_JAMXLY010000008.1"/>
</dbReference>
<name>A0ABT1BV03_9BACT</name>
<dbReference type="Proteomes" id="UP001204015">
    <property type="component" value="Unassembled WGS sequence"/>
</dbReference>
<dbReference type="InterPro" id="IPR029068">
    <property type="entry name" value="Glyas_Bleomycin-R_OHBP_Dase"/>
</dbReference>
<gene>
    <name evidence="1" type="ORF">NG821_03525</name>
</gene>
<evidence type="ECO:0000313" key="1">
    <source>
        <dbReference type="EMBL" id="MCO6024924.1"/>
    </source>
</evidence>
<dbReference type="SUPFAM" id="SSF54593">
    <property type="entry name" value="Glyoxalase/Bleomycin resistance protein/Dihydroxybiphenyl dioxygenase"/>
    <property type="match status" value="1"/>
</dbReference>
<proteinExistence type="predicted"/>
<accession>A0ABT1BV03</accession>
<dbReference type="EMBL" id="JAMXLY010000008">
    <property type="protein sequence ID" value="MCO6024924.1"/>
    <property type="molecule type" value="Genomic_DNA"/>
</dbReference>
<keyword evidence="2" id="KW-1185">Reference proteome</keyword>
<comment type="caution">
    <text evidence="1">The sequence shown here is derived from an EMBL/GenBank/DDBJ whole genome shotgun (WGS) entry which is preliminary data.</text>
</comment>